<accession>A0A1Y1QW12</accession>
<keyword evidence="1" id="KW-0812">Transmembrane</keyword>
<sequence length="325" mass="36850">MKPIAVLIIFIIGLFSIFLGYALIKDNKPRTAEEVRMQLQLDDDKQQHEVQIKELDLDRDLALNQQQLNYQTYLQQQTLNHDVQLEQLRIQRQLATEQWELNQKAQAEQQKQQAQIAIKQLESTTKYTLNQQKLTADNAQLGMKLTHDATMQKQKAESIESRIYLVSGAGVAMILVLSGSGAALFLIWRRSRVEIMHLKQCHQYNMEERHLTHEVRMKVLDVITQFPSEERVEIIGKIVSASAAPSADTTIVLNPRQAEPSPASPPMTNELTADQANTLTSTTLSHHSLPTLALMTVHDSKRVIEAQLHKLAAYRSSFANKTSPK</sequence>
<dbReference type="AlphaFoldDB" id="A0A1Y1QW12"/>
<keyword evidence="1" id="KW-0472">Membrane</keyword>
<comment type="caution">
    <text evidence="2">The sequence shown here is derived from an EMBL/GenBank/DDBJ whole genome shotgun (WGS) entry which is preliminary data.</text>
</comment>
<reference evidence="2 3" key="1">
    <citation type="submission" date="2017-01" db="EMBL/GenBank/DDBJ databases">
        <title>Novel large sulfur bacteria in the metagenomes of groundwater-fed chemosynthetic microbial mats in the Lake Huron basin.</title>
        <authorList>
            <person name="Sharrar A.M."/>
            <person name="Flood B.E."/>
            <person name="Bailey J.V."/>
            <person name="Jones D.S."/>
            <person name="Biddanda B."/>
            <person name="Ruberg S.A."/>
            <person name="Marcus D.N."/>
            <person name="Dick G.J."/>
        </authorList>
    </citation>
    <scope>NUCLEOTIDE SEQUENCE [LARGE SCALE GENOMIC DNA]</scope>
    <source>
        <strain evidence="2">A8</strain>
    </source>
</reference>
<evidence type="ECO:0000313" key="2">
    <source>
        <dbReference type="EMBL" id="OQX15021.1"/>
    </source>
</evidence>
<feature type="transmembrane region" description="Helical" evidence="1">
    <location>
        <begin position="163"/>
        <end position="188"/>
    </location>
</feature>
<evidence type="ECO:0000256" key="1">
    <source>
        <dbReference type="SAM" id="Phobius"/>
    </source>
</evidence>
<dbReference type="EMBL" id="MTEJ01000020">
    <property type="protein sequence ID" value="OQX15021.1"/>
    <property type="molecule type" value="Genomic_DNA"/>
</dbReference>
<proteinExistence type="predicted"/>
<evidence type="ECO:0000313" key="3">
    <source>
        <dbReference type="Proteomes" id="UP000192491"/>
    </source>
</evidence>
<name>A0A1Y1QW12_9GAMM</name>
<keyword evidence="1" id="KW-1133">Transmembrane helix</keyword>
<organism evidence="2 3">
    <name type="scientific">Thiothrix lacustris</name>
    <dbReference type="NCBI Taxonomy" id="525917"/>
    <lineage>
        <taxon>Bacteria</taxon>
        <taxon>Pseudomonadati</taxon>
        <taxon>Pseudomonadota</taxon>
        <taxon>Gammaproteobacteria</taxon>
        <taxon>Thiotrichales</taxon>
        <taxon>Thiotrichaceae</taxon>
        <taxon>Thiothrix</taxon>
    </lineage>
</organism>
<protein>
    <submittedName>
        <fullName evidence="2">Uncharacterized protein</fullName>
    </submittedName>
</protein>
<gene>
    <name evidence="2" type="ORF">BWK73_08000</name>
</gene>
<dbReference type="Proteomes" id="UP000192491">
    <property type="component" value="Unassembled WGS sequence"/>
</dbReference>
<feature type="transmembrane region" description="Helical" evidence="1">
    <location>
        <begin position="6"/>
        <end position="24"/>
    </location>
</feature>